<protein>
    <submittedName>
        <fullName evidence="4">Aspartate ammonia-lyase</fullName>
    </submittedName>
</protein>
<dbReference type="InterPro" id="IPR018951">
    <property type="entry name" value="Fumarase_C_C"/>
</dbReference>
<dbReference type="CDD" id="cd01357">
    <property type="entry name" value="Aspartase"/>
    <property type="match status" value="1"/>
</dbReference>
<proteinExistence type="predicted"/>
<dbReference type="FunFam" id="1.20.200.10:FF:000001">
    <property type="entry name" value="Fumarate hydratase, mitochondrial"/>
    <property type="match status" value="1"/>
</dbReference>
<dbReference type="Gene3D" id="1.20.200.10">
    <property type="entry name" value="Fumarase/aspartase (Central domain)"/>
    <property type="match status" value="1"/>
</dbReference>
<dbReference type="SUPFAM" id="SSF48557">
    <property type="entry name" value="L-aspartase-like"/>
    <property type="match status" value="1"/>
</dbReference>
<evidence type="ECO:0000313" key="4">
    <source>
        <dbReference type="EMBL" id="TMI83926.1"/>
    </source>
</evidence>
<dbReference type="GO" id="GO:0006531">
    <property type="term" value="P:aspartate metabolic process"/>
    <property type="evidence" value="ECO:0007669"/>
    <property type="project" value="TreeGrafter"/>
</dbReference>
<dbReference type="GO" id="GO:0006099">
    <property type="term" value="P:tricarboxylic acid cycle"/>
    <property type="evidence" value="ECO:0007669"/>
    <property type="project" value="InterPro"/>
</dbReference>
<dbReference type="InterPro" id="IPR008948">
    <property type="entry name" value="L-Aspartase-like"/>
</dbReference>
<feature type="domain" description="Fumarase C C-terminal" evidence="3">
    <location>
        <begin position="410"/>
        <end position="463"/>
    </location>
</feature>
<sequence>MSTDGQYRIERDALGDVRVPADAYYGSQTVRAIENFPISGLRLPRAFIAATATIKRAAAEVNAALGLLEAKAAQAIARAAQEVADGTWDAQFPIDAFQMGAGTAQNMNANEVIANRAIELLGGRRGEYSLVHPNDHVNMAQSTNDVTPTAIRLSALMTLGDLLSVLENLVEALGQKAHEFDGIVKAGRTHLQDAVPVRLGQEFGAYAQAVANDIERVKNARERLLYIGIGGTATGTGLNADPQYHPRMVRRLSELTGLPLRSSGNLFESMQNMADALECSAALRTLAATLTRIANDLRLMASGPNTGLDEIRLPPVQPGSSIMPGKVNPSMAEMLNMVCFHVMGNDLAVLLATQAGQLELNVMMPVIALNLLQSIQILTTGVRAFTERCVRGITANEERCRYWVEHSAALATALNPYLGYSAVADVVKEFVRTGRPIRQIVLDRGLLPEAQVNEILSVRAMTEPGIPGKGKARA</sequence>
<dbReference type="PROSITE" id="PS00163">
    <property type="entry name" value="FUMARATE_LYASES"/>
    <property type="match status" value="1"/>
</dbReference>
<dbReference type="InterPro" id="IPR024083">
    <property type="entry name" value="Fumarase/histidase_N"/>
</dbReference>
<dbReference type="PRINTS" id="PR00149">
    <property type="entry name" value="FUMRATELYASE"/>
</dbReference>
<evidence type="ECO:0000259" key="3">
    <source>
        <dbReference type="Pfam" id="PF10415"/>
    </source>
</evidence>
<dbReference type="PANTHER" id="PTHR42696:SF2">
    <property type="entry name" value="ASPARTATE AMMONIA-LYASE"/>
    <property type="match status" value="1"/>
</dbReference>
<evidence type="ECO:0000256" key="1">
    <source>
        <dbReference type="ARBA" id="ARBA00023239"/>
    </source>
</evidence>
<gene>
    <name evidence="4" type="ORF">E6H03_02840</name>
</gene>
<dbReference type="InterPro" id="IPR020557">
    <property type="entry name" value="Fumarate_lyase_CS"/>
</dbReference>
<dbReference type="PANTHER" id="PTHR42696">
    <property type="entry name" value="ASPARTATE AMMONIA-LYASE"/>
    <property type="match status" value="1"/>
</dbReference>
<dbReference type="Pfam" id="PF10415">
    <property type="entry name" value="FumaraseC_C"/>
    <property type="match status" value="1"/>
</dbReference>
<feature type="domain" description="Fumarate lyase N-terminal" evidence="2">
    <location>
        <begin position="15"/>
        <end position="344"/>
    </location>
</feature>
<dbReference type="AlphaFoldDB" id="A0A537JLB4"/>
<evidence type="ECO:0000259" key="2">
    <source>
        <dbReference type="Pfam" id="PF00206"/>
    </source>
</evidence>
<dbReference type="Pfam" id="PF00206">
    <property type="entry name" value="Lyase_1"/>
    <property type="match status" value="1"/>
</dbReference>
<dbReference type="PRINTS" id="PR00145">
    <property type="entry name" value="ARGSUCLYASE"/>
</dbReference>
<dbReference type="Gene3D" id="1.10.40.30">
    <property type="entry name" value="Fumarase/aspartase (C-terminal domain)"/>
    <property type="match status" value="1"/>
</dbReference>
<dbReference type="EMBL" id="VBAN01000086">
    <property type="protein sequence ID" value="TMI83926.1"/>
    <property type="molecule type" value="Genomic_DNA"/>
</dbReference>
<dbReference type="NCBIfam" id="NF008909">
    <property type="entry name" value="PRK12273.1"/>
    <property type="match status" value="1"/>
</dbReference>
<reference evidence="4 5" key="1">
    <citation type="journal article" date="2019" name="Nat. Microbiol.">
        <title>Mediterranean grassland soil C-N compound turnover is dependent on rainfall and depth, and is mediated by genomically divergent microorganisms.</title>
        <authorList>
            <person name="Diamond S."/>
            <person name="Andeer P.F."/>
            <person name="Li Z."/>
            <person name="Crits-Christoph A."/>
            <person name="Burstein D."/>
            <person name="Anantharaman K."/>
            <person name="Lane K.R."/>
            <person name="Thomas B.C."/>
            <person name="Pan C."/>
            <person name="Northen T.R."/>
            <person name="Banfield J.F."/>
        </authorList>
    </citation>
    <scope>NUCLEOTIDE SEQUENCE [LARGE SCALE GENOMIC DNA]</scope>
    <source>
        <strain evidence="4">NP_6</strain>
    </source>
</reference>
<dbReference type="GO" id="GO:0005829">
    <property type="term" value="C:cytosol"/>
    <property type="evidence" value="ECO:0007669"/>
    <property type="project" value="TreeGrafter"/>
</dbReference>
<dbReference type="GO" id="GO:0008797">
    <property type="term" value="F:aspartate ammonia-lyase activity"/>
    <property type="evidence" value="ECO:0007669"/>
    <property type="project" value="TreeGrafter"/>
</dbReference>
<keyword evidence="1 4" id="KW-0456">Lyase</keyword>
<dbReference type="InterPro" id="IPR000362">
    <property type="entry name" value="Fumarate_lyase_fam"/>
</dbReference>
<dbReference type="InterPro" id="IPR051546">
    <property type="entry name" value="Aspartate_Ammonia-Lyase"/>
</dbReference>
<accession>A0A537JLB4</accession>
<comment type="caution">
    <text evidence="4">The sequence shown here is derived from an EMBL/GenBank/DDBJ whole genome shotgun (WGS) entry which is preliminary data.</text>
</comment>
<dbReference type="InterPro" id="IPR022761">
    <property type="entry name" value="Fumarate_lyase_N"/>
</dbReference>
<organism evidence="4 5">
    <name type="scientific">Candidatus Segetimicrobium genomatis</name>
    <dbReference type="NCBI Taxonomy" id="2569760"/>
    <lineage>
        <taxon>Bacteria</taxon>
        <taxon>Bacillati</taxon>
        <taxon>Candidatus Sysuimicrobiota</taxon>
        <taxon>Candidatus Sysuimicrobiia</taxon>
        <taxon>Candidatus Sysuimicrobiales</taxon>
        <taxon>Candidatus Segetimicrobiaceae</taxon>
        <taxon>Candidatus Segetimicrobium</taxon>
    </lineage>
</organism>
<dbReference type="FunFam" id="1.10.275.10:FF:000001">
    <property type="entry name" value="Fumarate hydratase, mitochondrial"/>
    <property type="match status" value="1"/>
</dbReference>
<evidence type="ECO:0000313" key="5">
    <source>
        <dbReference type="Proteomes" id="UP000318093"/>
    </source>
</evidence>
<name>A0A537JLB4_9BACT</name>
<dbReference type="Proteomes" id="UP000318093">
    <property type="component" value="Unassembled WGS sequence"/>
</dbReference>
<dbReference type="Gene3D" id="1.10.275.10">
    <property type="entry name" value="Fumarase/aspartase (N-terminal domain)"/>
    <property type="match status" value="1"/>
</dbReference>